<keyword evidence="3 5" id="KW-0694">RNA-binding</keyword>
<keyword evidence="2 5" id="KW-0699">rRNA-binding</keyword>
<dbReference type="InterPro" id="IPR043682">
    <property type="entry name" value="RqcH_bacterial"/>
</dbReference>
<dbReference type="Proteomes" id="UP001589619">
    <property type="component" value="Unassembled WGS sequence"/>
</dbReference>
<dbReference type="Gene3D" id="2.30.310.10">
    <property type="entry name" value="ibrinogen binding protein from staphylococcus aureus domain"/>
    <property type="match status" value="1"/>
</dbReference>
<keyword evidence="5" id="KW-0175">Coiled coil</keyword>
<evidence type="ECO:0000256" key="2">
    <source>
        <dbReference type="ARBA" id="ARBA00022730"/>
    </source>
</evidence>
<feature type="domain" description="NFACT RNA-binding" evidence="6">
    <location>
        <begin position="466"/>
        <end position="554"/>
    </location>
</feature>
<dbReference type="InterPro" id="IPR051608">
    <property type="entry name" value="RQC_Subunit_NEMF"/>
</dbReference>
<name>A0ABV5VNY7_9BACL</name>
<evidence type="ECO:0000256" key="3">
    <source>
        <dbReference type="ARBA" id="ARBA00022884"/>
    </source>
</evidence>
<feature type="coiled-coil region" evidence="5">
    <location>
        <begin position="307"/>
        <end position="334"/>
    </location>
</feature>
<dbReference type="HAMAP" id="MF_00844_B">
    <property type="entry name" value="RqcH_B"/>
    <property type="match status" value="1"/>
</dbReference>
<evidence type="ECO:0000256" key="5">
    <source>
        <dbReference type="HAMAP-Rule" id="MF_00844"/>
    </source>
</evidence>
<feature type="coiled-coil region" evidence="5">
    <location>
        <begin position="385"/>
        <end position="412"/>
    </location>
</feature>
<dbReference type="PANTHER" id="PTHR15239:SF6">
    <property type="entry name" value="RIBOSOME QUALITY CONTROL COMPLEX SUBUNIT NEMF"/>
    <property type="match status" value="1"/>
</dbReference>
<comment type="caution">
    <text evidence="7">The sequence shown here is derived from an EMBL/GenBank/DDBJ whole genome shotgun (WGS) entry which is preliminary data.</text>
</comment>
<dbReference type="RefSeq" id="WP_344910079.1">
    <property type="nucleotide sequence ID" value="NZ_BAAAYO010000008.1"/>
</dbReference>
<comment type="function">
    <text evidence="5">Key component of the ribosome quality control system (RQC), a ribosome-associated complex that mediates the extraction of incompletely synthesized nascent chains from stalled ribosomes and their subsequent degradation. RqcH recruits Ala-charged tRNA, and with RqcP directs the elongation of stalled nascent chains on 50S ribosomal subunits, leading to non-templated C-terminal alanine extensions (Ala tail). The Ala tail promotes nascent chain degradation. May add between 1 and at least 8 Ala residues. Binds to stalled 50S ribosomal subunits.</text>
</comment>
<dbReference type="InterPro" id="IPR008532">
    <property type="entry name" value="NFACT_RNA-bd"/>
</dbReference>
<proteinExistence type="inferred from homology"/>
<evidence type="ECO:0000313" key="8">
    <source>
        <dbReference type="Proteomes" id="UP001589619"/>
    </source>
</evidence>
<dbReference type="PANTHER" id="PTHR15239">
    <property type="entry name" value="NUCLEAR EXPORT MEDIATOR FACTOR NEMF"/>
    <property type="match status" value="1"/>
</dbReference>
<evidence type="ECO:0000259" key="6">
    <source>
        <dbReference type="Pfam" id="PF05670"/>
    </source>
</evidence>
<dbReference type="Gene3D" id="3.40.970.40">
    <property type="entry name" value="fibrinogen binding protein from staphylococcus aureus domain like"/>
    <property type="match status" value="1"/>
</dbReference>
<keyword evidence="1 5" id="KW-0820">tRNA-binding</keyword>
<dbReference type="Pfam" id="PF05670">
    <property type="entry name" value="NFACT-R_1"/>
    <property type="match status" value="1"/>
</dbReference>
<reference evidence="7 8" key="1">
    <citation type="submission" date="2024-09" db="EMBL/GenBank/DDBJ databases">
        <authorList>
            <person name="Sun Q."/>
            <person name="Mori K."/>
        </authorList>
    </citation>
    <scope>NUCLEOTIDE SEQUENCE [LARGE SCALE GENOMIC DNA]</scope>
    <source>
        <strain evidence="7 8">JCM 12520</strain>
    </source>
</reference>
<accession>A0ABV5VNY7</accession>
<comment type="similarity">
    <text evidence="5">Belongs to the NEMF family.</text>
</comment>
<gene>
    <name evidence="5" type="primary">rqcH</name>
    <name evidence="7" type="ORF">ACFFNY_00245</name>
</gene>
<dbReference type="Pfam" id="PF05833">
    <property type="entry name" value="NFACT_N"/>
    <property type="match status" value="1"/>
</dbReference>
<comment type="subunit">
    <text evidence="5">Associates with stalled 50S ribosomal subunits. Binds to RqcP.</text>
</comment>
<dbReference type="Gene3D" id="1.10.8.50">
    <property type="match status" value="1"/>
</dbReference>
<protein>
    <recommendedName>
        <fullName evidence="5">Rqc2 homolog RqcH</fullName>
        <shortName evidence="5">RqcH</shortName>
    </recommendedName>
</protein>
<evidence type="ECO:0000256" key="1">
    <source>
        <dbReference type="ARBA" id="ARBA00022555"/>
    </source>
</evidence>
<organism evidence="7 8">
    <name type="scientific">Paenibacillus hodogayensis</name>
    <dbReference type="NCBI Taxonomy" id="279208"/>
    <lineage>
        <taxon>Bacteria</taxon>
        <taxon>Bacillati</taxon>
        <taxon>Bacillota</taxon>
        <taxon>Bacilli</taxon>
        <taxon>Bacillales</taxon>
        <taxon>Paenibacillaceae</taxon>
        <taxon>Paenibacillus</taxon>
    </lineage>
</organism>
<keyword evidence="4 5" id="KW-0648">Protein biosynthesis</keyword>
<sequence>MSLDGLVVRAIASELALCAGGRINKITQPSRSDIVLQIRAQGQNRKLLLSANPTYPRAHFTEAQFTNPIEAPMFCMLMRKHCEGAVIERVTQVGLERVLHIDVRQRDEIGDVSAKRIVIEIMGRHSNIILLDPQTGTILDGIQHVTPAISHYRIVMPGSSYTSPPEQGKSNPLETSEAAFMEATGGETEADAPAWQRLVGRFSGLSPLAAKEIARRGGAAADTTAGEANWSGLWDAFRQTMEAVAANRYTASIVEDAATGKTYFSVIELTHIDGPVSRFDSASECLEAYYGDKAERDTVKQRASDLIRFVQNERNKNAKKLEKLKETVEEAKEADEYRMLGELLTASLHNMSKGDKSIEVVNYYDEEQRPVRIELDPQLTPSENAQRYFKKYAKLRNSLEAVKEQIESTLTELGYMETLLAQLGRAALADIEGIRDELVEQGYLRERGGKKNAKKKKNDKPLLTCYTSAEGIPIYVGKNNIQNEYLTGRVAQPNDTWLHTKDIPGSHVVIRSDRFGEETLQEAAMLAAYYSQAKSSSQVPVDYTLIRYVRKPNGAKPGFVIYDKQKTLYMTPDEDAIKALPLSVK</sequence>
<dbReference type="EMBL" id="JBHMAG010000001">
    <property type="protein sequence ID" value="MFB9749987.1"/>
    <property type="molecule type" value="Genomic_DNA"/>
</dbReference>
<evidence type="ECO:0000313" key="7">
    <source>
        <dbReference type="EMBL" id="MFB9749987.1"/>
    </source>
</evidence>
<keyword evidence="8" id="KW-1185">Reference proteome</keyword>
<evidence type="ECO:0000256" key="4">
    <source>
        <dbReference type="ARBA" id="ARBA00022917"/>
    </source>
</evidence>